<accession>A0ABS9VG85</accession>
<evidence type="ECO:0000256" key="2">
    <source>
        <dbReference type="ARBA" id="ARBA00022723"/>
    </source>
</evidence>
<proteinExistence type="inferred from homology"/>
<evidence type="ECO:0000313" key="3">
    <source>
        <dbReference type="EMBL" id="MCH7415451.1"/>
    </source>
</evidence>
<evidence type="ECO:0000313" key="4">
    <source>
        <dbReference type="Proteomes" id="UP001165430"/>
    </source>
</evidence>
<comment type="caution">
    <text evidence="3">The sequence shown here is derived from an EMBL/GenBank/DDBJ whole genome shotgun (WGS) entry which is preliminary data.</text>
</comment>
<reference evidence="3" key="1">
    <citation type="submission" date="2022-03" db="EMBL/GenBank/DDBJ databases">
        <title>De novo assembled genomes of Belliella spp. (Cyclobacteriaceae) strains.</title>
        <authorList>
            <person name="Szabo A."/>
            <person name="Korponai K."/>
            <person name="Felfoldi T."/>
        </authorList>
    </citation>
    <scope>NUCLEOTIDE SEQUENCE</scope>
    <source>
        <strain evidence="3">DSM 111903</strain>
    </source>
</reference>
<keyword evidence="2" id="KW-0479">Metal-binding</keyword>
<sequence length="67" mass="7975">MTIYYDKFDFNITADYSNSKGQKYSSSVREILFHIINHSTYHRGQIASEFKNQGIEPLISDYIFFKR</sequence>
<name>A0ABS9VG85_9BACT</name>
<dbReference type="Pfam" id="PF05163">
    <property type="entry name" value="DinB"/>
    <property type="match status" value="1"/>
</dbReference>
<dbReference type="EMBL" id="JAKZGO010000022">
    <property type="protein sequence ID" value="MCH7415451.1"/>
    <property type="molecule type" value="Genomic_DNA"/>
</dbReference>
<dbReference type="InterPro" id="IPR007837">
    <property type="entry name" value="DinB"/>
</dbReference>
<protein>
    <recommendedName>
        <fullName evidence="5">DinB family protein</fullName>
    </recommendedName>
</protein>
<dbReference type="PANTHER" id="PTHR37302">
    <property type="entry name" value="SLR1116 PROTEIN"/>
    <property type="match status" value="1"/>
</dbReference>
<organism evidence="3 4">
    <name type="scientific">Belliella alkalica</name>
    <dbReference type="NCBI Taxonomy" id="1730871"/>
    <lineage>
        <taxon>Bacteria</taxon>
        <taxon>Pseudomonadati</taxon>
        <taxon>Bacteroidota</taxon>
        <taxon>Cytophagia</taxon>
        <taxon>Cytophagales</taxon>
        <taxon>Cyclobacteriaceae</taxon>
        <taxon>Belliella</taxon>
    </lineage>
</organism>
<dbReference type="Proteomes" id="UP001165430">
    <property type="component" value="Unassembled WGS sequence"/>
</dbReference>
<dbReference type="SUPFAM" id="SSF109854">
    <property type="entry name" value="DinB/YfiT-like putative metalloenzymes"/>
    <property type="match status" value="1"/>
</dbReference>
<dbReference type="PANTHER" id="PTHR37302:SF1">
    <property type="entry name" value="PROTEIN DINB"/>
    <property type="match status" value="1"/>
</dbReference>
<dbReference type="Gene3D" id="1.20.120.450">
    <property type="entry name" value="dinb family like domain"/>
    <property type="match status" value="1"/>
</dbReference>
<dbReference type="RefSeq" id="WP_241414337.1">
    <property type="nucleotide sequence ID" value="NZ_JAKZGO010000022.1"/>
</dbReference>
<evidence type="ECO:0000256" key="1">
    <source>
        <dbReference type="ARBA" id="ARBA00008635"/>
    </source>
</evidence>
<keyword evidence="4" id="KW-1185">Reference proteome</keyword>
<evidence type="ECO:0008006" key="5">
    <source>
        <dbReference type="Google" id="ProtNLM"/>
    </source>
</evidence>
<gene>
    <name evidence="3" type="ORF">MM213_18265</name>
</gene>
<dbReference type="InterPro" id="IPR034660">
    <property type="entry name" value="DinB/YfiT-like"/>
</dbReference>
<comment type="similarity">
    <text evidence="1">Belongs to the DinB family.</text>
</comment>